<evidence type="ECO:0000313" key="1">
    <source>
        <dbReference type="EMBL" id="CUH85617.1"/>
    </source>
</evidence>
<reference evidence="1 2" key="1">
    <citation type="submission" date="2015-09" db="EMBL/GenBank/DDBJ databases">
        <authorList>
            <consortium name="Swine Surveillance"/>
        </authorList>
    </citation>
    <scope>NUCLEOTIDE SEQUENCE [LARGE SCALE GENOMIC DNA]</scope>
    <source>
        <strain evidence="1 2">CECT 8383</strain>
    </source>
</reference>
<dbReference type="EMBL" id="CYSF01000017">
    <property type="protein sequence ID" value="CUH85617.1"/>
    <property type="molecule type" value="Genomic_DNA"/>
</dbReference>
<dbReference type="RefSeq" id="WP_058319684.1">
    <property type="nucleotide sequence ID" value="NZ_CYSF01000017.1"/>
</dbReference>
<dbReference type="Proteomes" id="UP000051681">
    <property type="component" value="Unassembled WGS sequence"/>
</dbReference>
<evidence type="ECO:0000313" key="2">
    <source>
        <dbReference type="Proteomes" id="UP000051681"/>
    </source>
</evidence>
<proteinExistence type="predicted"/>
<accession>A0A0P1H5M0</accession>
<evidence type="ECO:0008006" key="3">
    <source>
        <dbReference type="Google" id="ProtNLM"/>
    </source>
</evidence>
<dbReference type="STRING" id="340021.TM5383_02851"/>
<protein>
    <recommendedName>
        <fullName evidence="3">DUF4259 domain-containing protein</fullName>
    </recommendedName>
</protein>
<dbReference type="OrthoDB" id="7594887at2"/>
<dbReference type="InterPro" id="IPR025355">
    <property type="entry name" value="DUF4259"/>
</dbReference>
<gene>
    <name evidence="1" type="ORF">TM5383_02851</name>
</gene>
<keyword evidence="2" id="KW-1185">Reference proteome</keyword>
<dbReference type="Pfam" id="PF14078">
    <property type="entry name" value="DUF4259"/>
    <property type="match status" value="1"/>
</dbReference>
<organism evidence="1 2">
    <name type="scientific">Thalassovita mediterranea</name>
    <dbReference type="NCBI Taxonomy" id="340021"/>
    <lineage>
        <taxon>Bacteria</taxon>
        <taxon>Pseudomonadati</taxon>
        <taxon>Pseudomonadota</taxon>
        <taxon>Alphaproteobacteria</taxon>
        <taxon>Rhodobacterales</taxon>
        <taxon>Roseobacteraceae</taxon>
        <taxon>Thalassovita</taxon>
    </lineage>
</organism>
<sequence length="138" mass="14141">MGAMGVGTFEDDTALDWLEEEYAGAGVEAVRAALQDVADLEPGDYLDLDMGSAARAAAEIVALAFDAGGDLGSDVAETVGEHADQVAEHDDLPAMALVALARISGDASEMAVLWADSGDSAAWDDAMADLVARLEGVK</sequence>
<dbReference type="AlphaFoldDB" id="A0A0P1H5M0"/>
<name>A0A0P1H5M0_9RHOB</name>